<dbReference type="EC" id="1.8.3.2" evidence="8"/>
<dbReference type="GO" id="GO:0003756">
    <property type="term" value="F:protein disulfide isomerase activity"/>
    <property type="evidence" value="ECO:0007669"/>
    <property type="project" value="TreeGrafter"/>
</dbReference>
<dbReference type="GO" id="GO:0006457">
    <property type="term" value="P:protein folding"/>
    <property type="evidence" value="ECO:0007669"/>
    <property type="project" value="TreeGrafter"/>
</dbReference>
<dbReference type="GO" id="GO:0016971">
    <property type="term" value="F:flavin-dependent sulfhydryl oxidase activity"/>
    <property type="evidence" value="ECO:0007669"/>
    <property type="project" value="InterPro"/>
</dbReference>
<dbReference type="FunFam" id="1.20.120.310:FF:000010">
    <property type="entry name" value="Sulfhydryl oxidase"/>
    <property type="match status" value="1"/>
</dbReference>
<keyword evidence="3 9" id="KW-0732">Signal</keyword>
<dbReference type="Pfam" id="PF22220">
    <property type="entry name" value="QSOX_pErv"/>
    <property type="match status" value="1"/>
</dbReference>
<organism evidence="11 12">
    <name type="scientific">Leishmania panamensis</name>
    <dbReference type="NCBI Taxonomy" id="5679"/>
    <lineage>
        <taxon>Eukaryota</taxon>
        <taxon>Discoba</taxon>
        <taxon>Euglenozoa</taxon>
        <taxon>Kinetoplastea</taxon>
        <taxon>Metakinetoplastina</taxon>
        <taxon>Trypanosomatida</taxon>
        <taxon>Trypanosomatidae</taxon>
        <taxon>Leishmaniinae</taxon>
        <taxon>Leishmania</taxon>
        <taxon>Leishmania guyanensis species complex</taxon>
    </lineage>
</organism>
<dbReference type="SUPFAM" id="SSF52833">
    <property type="entry name" value="Thioredoxin-like"/>
    <property type="match status" value="1"/>
</dbReference>
<dbReference type="KEGG" id="lpan:LPMP_300450"/>
<dbReference type="GeneID" id="22577099"/>
<dbReference type="PANTHER" id="PTHR22897">
    <property type="entry name" value="QUIESCIN Q6-RELATED SULFHYDRYL OXIDASE"/>
    <property type="match status" value="1"/>
</dbReference>
<gene>
    <name evidence="11" type="primary">QSOX</name>
    <name evidence="11" type="ORF">LPMP_300450</name>
</gene>
<keyword evidence="8" id="KW-0812">Transmembrane</keyword>
<name>A0A088RYB4_LEIPA</name>
<protein>
    <recommendedName>
        <fullName evidence="8">Sulfhydryl oxidase</fullName>
        <ecNumber evidence="8">1.8.3.2</ecNumber>
    </recommendedName>
</protein>
<proteinExistence type="predicted"/>
<comment type="catalytic activity">
    <reaction evidence="8">
        <text>2 R'C(R)SH + O2 = R'C(R)S-S(R)CR' + H2O2</text>
        <dbReference type="Rhea" id="RHEA:17357"/>
        <dbReference type="ChEBI" id="CHEBI:15379"/>
        <dbReference type="ChEBI" id="CHEBI:16240"/>
        <dbReference type="ChEBI" id="CHEBI:16520"/>
        <dbReference type="ChEBI" id="CHEBI:17412"/>
        <dbReference type="EC" id="1.8.3.2"/>
    </reaction>
</comment>
<dbReference type="OrthoDB" id="59470at2759"/>
<dbReference type="InterPro" id="IPR053995">
    <property type="entry name" value="QSOX_pErv"/>
</dbReference>
<evidence type="ECO:0000256" key="4">
    <source>
        <dbReference type="ARBA" id="ARBA00022827"/>
    </source>
</evidence>
<dbReference type="Proteomes" id="UP000063063">
    <property type="component" value="Chromosome 30"/>
</dbReference>
<evidence type="ECO:0000313" key="11">
    <source>
        <dbReference type="EMBL" id="AIO00280.1"/>
    </source>
</evidence>
<sequence length="554" mass="61967">MTLLPRLAATALSLWFLAVLCCPGRATFLSQSHSLFLDAFEVIDIHDTRLGGLHESAHMCPWILVAYSGGCGHCRLSAPDISRLAKETTEDSGDVLNEVTVAALNCETSTEECRRLQVHAVPSLYLLLPLNMSTKESTLAPVIANKKDVDEGVAEARPITMTRVLLGQGGYIKEHFDTARKVWGSASASLWAATSKERCLHMRSYLRNLKVSDAAEAGAGVGPSAAGATKFVEDTTFHMVDIANAFLETLYHEVALIGLESAARRRALLQFLRVVQQRLPGLGADVLLYSMAANRSVDNMQYSVDDFASVSVADWQKLVLSAGIPYQGTPRHLRWQTCKGSSWRYRGFPCGMWLLYHALTVNVVHADADNNNAEVLFIILDYARNFFSCDACRTHFLRFQPEKDKDPVLQLWRFHNEVNRRLAEVKEGADPLVRKRIFPDPRQCPACYRDAVTSNDEERFVVTEVSQYLRSHYKWVPTALYETTGTETLPLTRRAANHHGEAITAYRDPLSMNAFLTIVFPATVVVLGMIYVLRRARRSGTKRRRPILPLRAQV</sequence>
<keyword evidence="5 8" id="KW-0560">Oxidoreductase</keyword>
<keyword evidence="4 8" id="KW-0274">FAD</keyword>
<dbReference type="AlphaFoldDB" id="A0A088RYB4"/>
<keyword evidence="7" id="KW-0325">Glycoprotein</keyword>
<dbReference type="PANTHER" id="PTHR22897:SF8">
    <property type="entry name" value="SULFHYDRYL OXIDASE"/>
    <property type="match status" value="1"/>
</dbReference>
<keyword evidence="12" id="KW-1185">Reference proteome</keyword>
<dbReference type="eggNOG" id="KOG1731">
    <property type="taxonomic scope" value="Eukaryota"/>
</dbReference>
<reference evidence="11 12" key="1">
    <citation type="journal article" date="2015" name="Sci. Rep.">
        <title>The genome of Leishmania panamensis: insights into genomics of the L. (Viannia) subgenus.</title>
        <authorList>
            <person name="Llanes A."/>
            <person name="Restrepo C.M."/>
            <person name="Vecchio G.D."/>
            <person name="Anguizola F.J."/>
            <person name="Lleonart R."/>
        </authorList>
    </citation>
    <scope>NUCLEOTIDE SEQUENCE [LARGE SCALE GENOMIC DNA]</scope>
    <source>
        <strain evidence="11 12">MHOM/PA/94/PSC-1</strain>
    </source>
</reference>
<keyword evidence="6" id="KW-1015">Disulfide bond</keyword>
<dbReference type="CDD" id="cd02961">
    <property type="entry name" value="PDI_a_family"/>
    <property type="match status" value="1"/>
</dbReference>
<dbReference type="GO" id="GO:0000139">
    <property type="term" value="C:Golgi membrane"/>
    <property type="evidence" value="ECO:0007669"/>
    <property type="project" value="TreeGrafter"/>
</dbReference>
<dbReference type="InterPro" id="IPR036249">
    <property type="entry name" value="Thioredoxin-like_sf"/>
</dbReference>
<dbReference type="PROSITE" id="PS51324">
    <property type="entry name" value="ERV_ALR"/>
    <property type="match status" value="1"/>
</dbReference>
<accession>A0A088RYB4</accession>
<evidence type="ECO:0000256" key="8">
    <source>
        <dbReference type="RuleBase" id="RU371123"/>
    </source>
</evidence>
<dbReference type="InterPro" id="IPR039798">
    <property type="entry name" value="Sulfhydryl_oxidase"/>
</dbReference>
<comment type="cofactor">
    <cofactor evidence="1 8">
        <name>FAD</name>
        <dbReference type="ChEBI" id="CHEBI:57692"/>
    </cofactor>
</comment>
<dbReference type="Pfam" id="PF04777">
    <property type="entry name" value="Evr1_Alr"/>
    <property type="match status" value="1"/>
</dbReference>
<dbReference type="Gene3D" id="3.40.30.10">
    <property type="entry name" value="Glutaredoxin"/>
    <property type="match status" value="1"/>
</dbReference>
<evidence type="ECO:0000313" key="12">
    <source>
        <dbReference type="Proteomes" id="UP000063063"/>
    </source>
</evidence>
<dbReference type="GO" id="GO:0005615">
    <property type="term" value="C:extracellular space"/>
    <property type="evidence" value="ECO:0007669"/>
    <property type="project" value="TreeGrafter"/>
</dbReference>
<keyword evidence="2 8" id="KW-0285">Flavoprotein</keyword>
<evidence type="ECO:0000259" key="10">
    <source>
        <dbReference type="PROSITE" id="PS51324"/>
    </source>
</evidence>
<evidence type="ECO:0000256" key="6">
    <source>
        <dbReference type="ARBA" id="ARBA00023157"/>
    </source>
</evidence>
<dbReference type="InterPro" id="IPR036774">
    <property type="entry name" value="ERV/ALR_sulphydryl_oxid_sf"/>
</dbReference>
<dbReference type="InterPro" id="IPR013766">
    <property type="entry name" value="Thioredoxin_domain"/>
</dbReference>
<dbReference type="Pfam" id="PF00085">
    <property type="entry name" value="Thioredoxin"/>
    <property type="match status" value="1"/>
</dbReference>
<dbReference type="VEuPathDB" id="TriTrypDB:LPMP_300450"/>
<feature type="signal peptide" evidence="9">
    <location>
        <begin position="1"/>
        <end position="26"/>
    </location>
</feature>
<evidence type="ECO:0000256" key="7">
    <source>
        <dbReference type="ARBA" id="ARBA00023180"/>
    </source>
</evidence>
<evidence type="ECO:0000256" key="1">
    <source>
        <dbReference type="ARBA" id="ARBA00001974"/>
    </source>
</evidence>
<dbReference type="VEuPathDB" id="TriTrypDB:LPAL13_300009800"/>
<dbReference type="Gene3D" id="1.20.120.310">
    <property type="entry name" value="ERV/ALR sulfhydryl oxidase domain"/>
    <property type="match status" value="1"/>
</dbReference>
<feature type="chain" id="PRO_5001839122" description="Sulfhydryl oxidase" evidence="9">
    <location>
        <begin position="27"/>
        <end position="554"/>
    </location>
</feature>
<dbReference type="SUPFAM" id="SSF69000">
    <property type="entry name" value="FAD-dependent thiol oxidase"/>
    <property type="match status" value="1"/>
</dbReference>
<feature type="domain" description="ERV/ALR sulfhydryl oxidase" evidence="10">
    <location>
        <begin position="341"/>
        <end position="437"/>
    </location>
</feature>
<keyword evidence="8" id="KW-0472">Membrane</keyword>
<keyword evidence="8" id="KW-1133">Transmembrane helix</keyword>
<feature type="transmembrane region" description="Helical" evidence="8">
    <location>
        <begin position="514"/>
        <end position="533"/>
    </location>
</feature>
<dbReference type="EMBL" id="CP009399">
    <property type="protein sequence ID" value="AIO00280.1"/>
    <property type="molecule type" value="Genomic_DNA"/>
</dbReference>
<dbReference type="RefSeq" id="XP_010701080.1">
    <property type="nucleotide sequence ID" value="XM_010702778.1"/>
</dbReference>
<evidence type="ECO:0000256" key="3">
    <source>
        <dbReference type="ARBA" id="ARBA00022729"/>
    </source>
</evidence>
<evidence type="ECO:0000256" key="5">
    <source>
        <dbReference type="ARBA" id="ARBA00023002"/>
    </source>
</evidence>
<evidence type="ECO:0000256" key="9">
    <source>
        <dbReference type="SAM" id="SignalP"/>
    </source>
</evidence>
<evidence type="ECO:0000256" key="2">
    <source>
        <dbReference type="ARBA" id="ARBA00022630"/>
    </source>
</evidence>
<dbReference type="InterPro" id="IPR017905">
    <property type="entry name" value="ERV/ALR_sulphydryl_oxidase"/>
</dbReference>